<dbReference type="Proteomes" id="UP000324897">
    <property type="component" value="Chromosome 1"/>
</dbReference>
<comment type="caution">
    <text evidence="2">The sequence shown here is derived from an EMBL/GenBank/DDBJ whole genome shotgun (WGS) entry which is preliminary data.</text>
</comment>
<dbReference type="AlphaFoldDB" id="A0A5J9V1I9"/>
<feature type="compositionally biased region" description="Pro residues" evidence="1">
    <location>
        <begin position="20"/>
        <end position="42"/>
    </location>
</feature>
<feature type="compositionally biased region" description="Basic and acidic residues" evidence="1">
    <location>
        <begin position="73"/>
        <end position="85"/>
    </location>
</feature>
<evidence type="ECO:0000313" key="2">
    <source>
        <dbReference type="EMBL" id="TVU29210.1"/>
    </source>
</evidence>
<dbReference type="EMBL" id="RWGY01000011">
    <property type="protein sequence ID" value="TVU29210.1"/>
    <property type="molecule type" value="Genomic_DNA"/>
</dbReference>
<accession>A0A5J9V1I9</accession>
<name>A0A5J9V1I9_9POAL</name>
<keyword evidence="3" id="KW-1185">Reference proteome</keyword>
<evidence type="ECO:0000313" key="3">
    <source>
        <dbReference type="Proteomes" id="UP000324897"/>
    </source>
</evidence>
<feature type="region of interest" description="Disordered" evidence="1">
    <location>
        <begin position="161"/>
        <end position="181"/>
    </location>
</feature>
<sequence>MDRLQRRKPTSRPHSTSLKPPRPPRGPSFQPPPASRPLPEPSSPDGRQCKKVRFANEAGSHQIGGRQVASIRESAKSKVRGGDAKTAEFKSFKKLCEQSGHRSHSYKHSHLGIEPNVSKQKQESHNATLLRKFSVQGSTVCCDDPPATPSKNVEIPTEQVNVQSSNSEYDEKDTPHLNSHDYRPRFHVVTPIAQTSFEVTGISGREPVSGQIFSEKRSKLLKLAAKTVSMGSDELLQRRSEYVGDILQRLGANNIIRKQRNGSTRHRKTECRQDPTMSDGHVVNLLDYKHSDFNSLTTLENHGQPSCYASDESFGFMALPWGYNQSRLWKNDLPRGNTEARECMALPWVCTKDISSSDQNRGTVHNQVSNLLLEDVEPCILGRPASGNELSLNVRTASYDQHGWSPLLSVPLAESFRDRLSFPCQIEEQHAVPYAISNASWQPDLFSSMERCFSSSVGLGKEDPKEAGWCDNSDASFSTRFDQLLGKSTASHFLGSGNEILGHNDFRCISNFHGSGSNSMVLSSNTSRQSSMHSTPGHPYELGPMSFHDSAVGVSCSGLIEKHSGVVELSDNSDKLLRVLDQLPVLSSSPNDEPGIWDHRHLRYITSCPTEDNGNTLCLEANDPGLKSLSSYSEHPCKQDWNSFYDSSTELWSSVQQLQSHTNLGAVFDLMSNGSSYSDSEGHHSLMLVQGNLNNDILGTTDLSFFGSFSAMDNIREVPVLSALPSDGITW</sequence>
<evidence type="ECO:0000256" key="1">
    <source>
        <dbReference type="SAM" id="MobiDB-lite"/>
    </source>
</evidence>
<feature type="region of interest" description="Disordered" evidence="1">
    <location>
        <begin position="1"/>
        <end position="85"/>
    </location>
</feature>
<protein>
    <submittedName>
        <fullName evidence="2">Uncharacterized protein</fullName>
    </submittedName>
</protein>
<organism evidence="2 3">
    <name type="scientific">Eragrostis curvula</name>
    <name type="common">weeping love grass</name>
    <dbReference type="NCBI Taxonomy" id="38414"/>
    <lineage>
        <taxon>Eukaryota</taxon>
        <taxon>Viridiplantae</taxon>
        <taxon>Streptophyta</taxon>
        <taxon>Embryophyta</taxon>
        <taxon>Tracheophyta</taxon>
        <taxon>Spermatophyta</taxon>
        <taxon>Magnoliopsida</taxon>
        <taxon>Liliopsida</taxon>
        <taxon>Poales</taxon>
        <taxon>Poaceae</taxon>
        <taxon>PACMAD clade</taxon>
        <taxon>Chloridoideae</taxon>
        <taxon>Eragrostideae</taxon>
        <taxon>Eragrostidinae</taxon>
        <taxon>Eragrostis</taxon>
    </lineage>
</organism>
<feature type="compositionally biased region" description="Basic and acidic residues" evidence="1">
    <location>
        <begin position="172"/>
        <end position="181"/>
    </location>
</feature>
<dbReference type="Gramene" id="TVU29210">
    <property type="protein sequence ID" value="TVU29210"/>
    <property type="gene ID" value="EJB05_20768"/>
</dbReference>
<dbReference type="OrthoDB" id="638090at2759"/>
<gene>
    <name evidence="2" type="ORF">EJB05_20768</name>
</gene>
<reference evidence="2 3" key="1">
    <citation type="journal article" date="2019" name="Sci. Rep.">
        <title>A high-quality genome of Eragrostis curvula grass provides insights into Poaceae evolution and supports new strategies to enhance forage quality.</title>
        <authorList>
            <person name="Carballo J."/>
            <person name="Santos B.A.C.M."/>
            <person name="Zappacosta D."/>
            <person name="Garbus I."/>
            <person name="Selva J.P."/>
            <person name="Gallo C.A."/>
            <person name="Diaz A."/>
            <person name="Albertini E."/>
            <person name="Caccamo M."/>
            <person name="Echenique V."/>
        </authorList>
    </citation>
    <scope>NUCLEOTIDE SEQUENCE [LARGE SCALE GENOMIC DNA]</scope>
    <source>
        <strain evidence="3">cv. Victoria</strain>
        <tissue evidence="2">Leaf</tissue>
    </source>
</reference>
<proteinExistence type="predicted"/>
<feature type="compositionally biased region" description="Basic residues" evidence="1">
    <location>
        <begin position="1"/>
        <end position="11"/>
    </location>
</feature>